<name>A0ABW2DG38_9ACTN</name>
<proteinExistence type="predicted"/>
<accession>A0ABW2DG38</accession>
<reference evidence="2" key="1">
    <citation type="journal article" date="2019" name="Int. J. Syst. Evol. Microbiol.">
        <title>The Global Catalogue of Microorganisms (GCM) 10K type strain sequencing project: providing services to taxonomists for standard genome sequencing and annotation.</title>
        <authorList>
            <consortium name="The Broad Institute Genomics Platform"/>
            <consortium name="The Broad Institute Genome Sequencing Center for Infectious Disease"/>
            <person name="Wu L."/>
            <person name="Ma J."/>
        </authorList>
    </citation>
    <scope>NUCLEOTIDE SEQUENCE [LARGE SCALE GENOMIC DNA]</scope>
    <source>
        <strain evidence="2">KACC 12634</strain>
    </source>
</reference>
<comment type="caution">
    <text evidence="1">The sequence shown here is derived from an EMBL/GenBank/DDBJ whole genome shotgun (WGS) entry which is preliminary data.</text>
</comment>
<dbReference type="RefSeq" id="WP_382356547.1">
    <property type="nucleotide sequence ID" value="NZ_JBHMBP010000005.1"/>
</dbReference>
<dbReference type="Proteomes" id="UP001596470">
    <property type="component" value="Unassembled WGS sequence"/>
</dbReference>
<evidence type="ECO:0000313" key="2">
    <source>
        <dbReference type="Proteomes" id="UP001596470"/>
    </source>
</evidence>
<sequence length="210" mass="21128">MGAPKVALVHATAASMRPAHLGFAAAFPEAVLWNLLDDRLVVEADEAGGLTEPLAARMRRLIGHAIGGGADAVLLTCSMYGPVAAATEAAVPVLPSDLALFEAVRDSGAQRVEVLCPLAPAVADTVARLGEAVPGVRIEGTRVEGASGAGEHELNALVAAAAGRSEADLVVLGQFSLAPAQEAAQAASAVPVLSAPRLAADRLRSLLAAP</sequence>
<keyword evidence="2" id="KW-1185">Reference proteome</keyword>
<evidence type="ECO:0000313" key="1">
    <source>
        <dbReference type="EMBL" id="MFC6959924.1"/>
    </source>
</evidence>
<dbReference type="EMBL" id="JBHSYS010000005">
    <property type="protein sequence ID" value="MFC6959924.1"/>
    <property type="molecule type" value="Genomic_DNA"/>
</dbReference>
<protein>
    <recommendedName>
        <fullName evidence="3">Arylsulfatase</fullName>
    </recommendedName>
</protein>
<evidence type="ECO:0008006" key="3">
    <source>
        <dbReference type="Google" id="ProtNLM"/>
    </source>
</evidence>
<organism evidence="1 2">
    <name type="scientific">Glycomyces mayteni</name>
    <dbReference type="NCBI Taxonomy" id="543887"/>
    <lineage>
        <taxon>Bacteria</taxon>
        <taxon>Bacillati</taxon>
        <taxon>Actinomycetota</taxon>
        <taxon>Actinomycetes</taxon>
        <taxon>Glycomycetales</taxon>
        <taxon>Glycomycetaceae</taxon>
        <taxon>Glycomyces</taxon>
    </lineage>
</organism>
<gene>
    <name evidence="1" type="ORF">ACFQS3_22260</name>
</gene>